<sequence length="100" mass="11204">MPEIKVIKGCYFNCNPDSDLEDLCEICVEKVRKGNFEVETRQMKLVNLPLGSTEDMVCGSLDIERVLAEGIRSLHAGLLAKANRGILYIDEVNLLQDHIV</sequence>
<dbReference type="PANTHER" id="PTHR32039">
    <property type="entry name" value="MAGNESIUM-CHELATASE SUBUNIT CHLI"/>
    <property type="match status" value="1"/>
</dbReference>
<organism evidence="1">
    <name type="scientific">marine sediment metagenome</name>
    <dbReference type="NCBI Taxonomy" id="412755"/>
    <lineage>
        <taxon>unclassified sequences</taxon>
        <taxon>metagenomes</taxon>
        <taxon>ecological metagenomes</taxon>
    </lineage>
</organism>
<proteinExistence type="predicted"/>
<name>X1AMH4_9ZZZZ</name>
<gene>
    <name evidence="1" type="ORF">S01H4_21972</name>
</gene>
<reference evidence="1" key="1">
    <citation type="journal article" date="2014" name="Front. Microbiol.">
        <title>High frequency of phylogenetically diverse reductive dehalogenase-homologous genes in deep subseafloor sedimentary metagenomes.</title>
        <authorList>
            <person name="Kawai M."/>
            <person name="Futagami T."/>
            <person name="Toyoda A."/>
            <person name="Takaki Y."/>
            <person name="Nishi S."/>
            <person name="Hori S."/>
            <person name="Arai W."/>
            <person name="Tsubouchi T."/>
            <person name="Morono Y."/>
            <person name="Uchiyama I."/>
            <person name="Ito T."/>
            <person name="Fujiyama A."/>
            <person name="Inagaki F."/>
            <person name="Takami H."/>
        </authorList>
    </citation>
    <scope>NUCLEOTIDE SEQUENCE</scope>
    <source>
        <strain evidence="1">Expedition CK06-06</strain>
    </source>
</reference>
<comment type="caution">
    <text evidence="1">The sequence shown here is derived from an EMBL/GenBank/DDBJ whole genome shotgun (WGS) entry which is preliminary data.</text>
</comment>
<dbReference type="SUPFAM" id="SSF52540">
    <property type="entry name" value="P-loop containing nucleoside triphosphate hydrolases"/>
    <property type="match status" value="1"/>
</dbReference>
<feature type="non-terminal residue" evidence="1">
    <location>
        <position position="100"/>
    </location>
</feature>
<accession>X1AMH4</accession>
<dbReference type="EMBL" id="BART01010009">
    <property type="protein sequence ID" value="GAG83895.1"/>
    <property type="molecule type" value="Genomic_DNA"/>
</dbReference>
<dbReference type="AlphaFoldDB" id="X1AMH4"/>
<evidence type="ECO:0008006" key="2">
    <source>
        <dbReference type="Google" id="ProtNLM"/>
    </source>
</evidence>
<dbReference type="InterPro" id="IPR045006">
    <property type="entry name" value="CHLI-like"/>
</dbReference>
<dbReference type="Gene3D" id="3.40.50.300">
    <property type="entry name" value="P-loop containing nucleotide triphosphate hydrolases"/>
    <property type="match status" value="1"/>
</dbReference>
<dbReference type="InterPro" id="IPR027417">
    <property type="entry name" value="P-loop_NTPase"/>
</dbReference>
<dbReference type="PANTHER" id="PTHR32039:SF9">
    <property type="entry name" value="MAGNESIUM-CHELATASE SUBUNIT CHLI-2, CHLOROPLASTIC"/>
    <property type="match status" value="1"/>
</dbReference>
<protein>
    <recommendedName>
        <fullName evidence="2">Magnesium chelatase ChlI-like catalytic domain-containing protein</fullName>
    </recommendedName>
</protein>
<evidence type="ECO:0000313" key="1">
    <source>
        <dbReference type="EMBL" id="GAG83895.1"/>
    </source>
</evidence>